<evidence type="ECO:0000259" key="2">
    <source>
        <dbReference type="Pfam" id="PF14838"/>
    </source>
</evidence>
<dbReference type="PANTHER" id="PTHR31697">
    <property type="entry name" value="INTEGRATOR COMPLEX SUBUNIT 5"/>
    <property type="match status" value="1"/>
</dbReference>
<feature type="domain" description="Integrator complex subunit 5 C-terminal" evidence="2">
    <location>
        <begin position="240"/>
        <end position="696"/>
    </location>
</feature>
<dbReference type="Pfam" id="PF14838">
    <property type="entry name" value="INTS5_C"/>
    <property type="match status" value="1"/>
</dbReference>
<dbReference type="GO" id="GO:0032039">
    <property type="term" value="C:integrator complex"/>
    <property type="evidence" value="ECO:0007669"/>
    <property type="project" value="InterPro"/>
</dbReference>
<name>A0A5N5TG04_9CRUS</name>
<reference evidence="3 4" key="1">
    <citation type="journal article" date="2019" name="PLoS Biol.">
        <title>Sex chromosomes control vertical transmission of feminizing Wolbachia symbionts in an isopod.</title>
        <authorList>
            <person name="Becking T."/>
            <person name="Chebbi M.A."/>
            <person name="Giraud I."/>
            <person name="Moumen B."/>
            <person name="Laverre T."/>
            <person name="Caubet Y."/>
            <person name="Peccoud J."/>
            <person name="Gilbert C."/>
            <person name="Cordaux R."/>
        </authorList>
    </citation>
    <scope>NUCLEOTIDE SEQUENCE [LARGE SCALE GENOMIC DNA]</scope>
    <source>
        <strain evidence="3">ANa2</strain>
        <tissue evidence="3">Whole body excluding digestive tract and cuticle</tissue>
    </source>
</reference>
<dbReference type="PANTHER" id="PTHR31697:SF2">
    <property type="entry name" value="INTEGRATOR COMPLEX SUBUNIT 5"/>
    <property type="match status" value="1"/>
</dbReference>
<protein>
    <submittedName>
        <fullName evidence="3">Integrator complex subunit 5</fullName>
    </submittedName>
</protein>
<sequence>MTEIRSSSKKNANSCVSPITPATLLSTLDQFLYLASNANDRSSFSYSVERDSSPDENEQIAVQSALFLLQNLPPARPAALTYLSQALFKQVGQFIHRKGDVDDSLVLQINSLLGELVETCPNIWCRDVARWAVIQLGRWSVEWDGIIVSNDATLEERVARWLDCLPAQVLANLTVSCVAHDADNTVAALLEASVHNGPALNWLVAHVGCSFPATIVNRVLSLGLRSFTAATSLSQATHQLNSIVTILNHLAERHFPEIQRELRSVLLSSLSDNSDDCAKAVVPYLLNLSNTSQSRAVLKALTASLPQVLRSDRRISCIANKLSWWIPKYFPSPEALIDLLVHLLLISSEPATCELIFLLLRGSVLPSSDQGSQFATKLFHYLIGELNIIVYTKFNLSSVPRPLLKCLGTDAKEDTDYDDVMTIADVINWSLEMDNEVGVKRIGQILTFIIVEQGPDAFSAIFQTILQFNCPVNRDTIYLLHTVISAIINHQPSYDRPFKNLSFCIAQNLFPDVKLNSILNAVKKLEALHVGARENSSYITKSLTNALLSNINHLSKLVNVPEIGYSVLELLSHMPLEKPLSLSHLMSLGHAVVYHFFSSLKNVTLEKKLKSANLCNKILLQLSHSTLAHSIFVRLLFEASFRPEWSYLFGARKDVFLEIKESPHHLLLTNHEFDSWVKIPKSHNTIFHSGKISKGHNGKIS</sequence>
<organism evidence="3 4">
    <name type="scientific">Armadillidium nasatum</name>
    <dbReference type="NCBI Taxonomy" id="96803"/>
    <lineage>
        <taxon>Eukaryota</taxon>
        <taxon>Metazoa</taxon>
        <taxon>Ecdysozoa</taxon>
        <taxon>Arthropoda</taxon>
        <taxon>Crustacea</taxon>
        <taxon>Multicrustacea</taxon>
        <taxon>Malacostraca</taxon>
        <taxon>Eumalacostraca</taxon>
        <taxon>Peracarida</taxon>
        <taxon>Isopoda</taxon>
        <taxon>Oniscidea</taxon>
        <taxon>Crinocheta</taxon>
        <taxon>Armadillidiidae</taxon>
        <taxon>Armadillidium</taxon>
    </lineage>
</organism>
<feature type="domain" description="Integrator complex subunit 5 N-terminal" evidence="1">
    <location>
        <begin position="40"/>
        <end position="228"/>
    </location>
</feature>
<dbReference type="EMBL" id="SEYY01001747">
    <property type="protein sequence ID" value="KAB7505119.1"/>
    <property type="molecule type" value="Genomic_DNA"/>
</dbReference>
<dbReference type="AlphaFoldDB" id="A0A5N5TG04"/>
<dbReference type="InterPro" id="IPR029444">
    <property type="entry name" value="INTS5_C"/>
</dbReference>
<dbReference type="Proteomes" id="UP000326759">
    <property type="component" value="Unassembled WGS sequence"/>
</dbReference>
<evidence type="ECO:0000313" key="4">
    <source>
        <dbReference type="Proteomes" id="UP000326759"/>
    </source>
</evidence>
<evidence type="ECO:0000313" key="3">
    <source>
        <dbReference type="EMBL" id="KAB7505119.1"/>
    </source>
</evidence>
<dbReference type="Pfam" id="PF14837">
    <property type="entry name" value="INTS5_N"/>
    <property type="match status" value="1"/>
</dbReference>
<comment type="caution">
    <text evidence="3">The sequence shown here is derived from an EMBL/GenBank/DDBJ whole genome shotgun (WGS) entry which is preliminary data.</text>
</comment>
<dbReference type="GO" id="GO:0034472">
    <property type="term" value="P:snRNA 3'-end processing"/>
    <property type="evidence" value="ECO:0007669"/>
    <property type="project" value="TreeGrafter"/>
</dbReference>
<accession>A0A5N5TG04</accession>
<keyword evidence="4" id="KW-1185">Reference proteome</keyword>
<dbReference type="InterPro" id="IPR029445">
    <property type="entry name" value="INTS5_N"/>
</dbReference>
<dbReference type="InterPro" id="IPR040316">
    <property type="entry name" value="INTS5"/>
</dbReference>
<gene>
    <name evidence="3" type="primary">INTS5</name>
    <name evidence="3" type="ORF">Anas_11082</name>
</gene>
<dbReference type="OrthoDB" id="69088at2759"/>
<proteinExistence type="predicted"/>
<evidence type="ECO:0000259" key="1">
    <source>
        <dbReference type="Pfam" id="PF14837"/>
    </source>
</evidence>